<sequence>MATDTMSANHHTPPLAWLQPDDDFPPVDMAWGHDTPHPGLLAAGGVLDSAHLQQAYRQGIFPWFSEGSPILWWSTDPRMVLQTADFRLHRSLKQAIRKFEQDPNSELRIDSDFAAVIAACSQQDRPGQDGTWIVDDIQAAYTQLHRDGFAHSVELWQRGRLVAGLYCVAIGRAVFGESMFTTVPNGSKIALAALVQICRREQAPMIDCQQNTGHLAFMGAAEIPRSRFVAHVRTQIALPPMRWEFASRDWTDIIPLSEMTSPHPDE</sequence>
<organism evidence="5 6">
    <name type="scientific">Comamonas koreensis</name>
    <dbReference type="NCBI Taxonomy" id="160825"/>
    <lineage>
        <taxon>Bacteria</taxon>
        <taxon>Pseudomonadati</taxon>
        <taxon>Pseudomonadota</taxon>
        <taxon>Betaproteobacteria</taxon>
        <taxon>Burkholderiales</taxon>
        <taxon>Comamonadaceae</taxon>
        <taxon>Comamonas</taxon>
    </lineage>
</organism>
<keyword evidence="1 4" id="KW-0963">Cytoplasm</keyword>
<evidence type="ECO:0000313" key="6">
    <source>
        <dbReference type="Proteomes" id="UP001199260"/>
    </source>
</evidence>
<gene>
    <name evidence="4 5" type="primary">aat</name>
    <name evidence="5" type="ORF">LPW39_07460</name>
</gene>
<dbReference type="AlphaFoldDB" id="A0AAW4XU69"/>
<dbReference type="InterPro" id="IPR042221">
    <property type="entry name" value="Leu/Phe-tRNA_Trfase_N"/>
</dbReference>
<comment type="catalytic activity">
    <reaction evidence="4">
        <text>N-terminal L-arginyl-[protein] + L-leucyl-tRNA(Leu) = N-terminal L-leucyl-L-arginyl-[protein] + tRNA(Leu) + H(+)</text>
        <dbReference type="Rhea" id="RHEA:50416"/>
        <dbReference type="Rhea" id="RHEA-COMP:9613"/>
        <dbReference type="Rhea" id="RHEA-COMP:9622"/>
        <dbReference type="Rhea" id="RHEA-COMP:12672"/>
        <dbReference type="Rhea" id="RHEA-COMP:12673"/>
        <dbReference type="ChEBI" id="CHEBI:15378"/>
        <dbReference type="ChEBI" id="CHEBI:64719"/>
        <dbReference type="ChEBI" id="CHEBI:78442"/>
        <dbReference type="ChEBI" id="CHEBI:78494"/>
        <dbReference type="ChEBI" id="CHEBI:133044"/>
        <dbReference type="EC" id="2.3.2.6"/>
    </reaction>
</comment>
<dbReference type="InterPro" id="IPR016181">
    <property type="entry name" value="Acyl_CoA_acyltransferase"/>
</dbReference>
<keyword evidence="2 4" id="KW-0808">Transferase</keyword>
<dbReference type="Pfam" id="PF03588">
    <property type="entry name" value="Leu_Phe_trans"/>
    <property type="match status" value="1"/>
</dbReference>
<comment type="catalytic activity">
    <reaction evidence="4">
        <text>L-phenylalanyl-tRNA(Phe) + an N-terminal L-alpha-aminoacyl-[protein] = an N-terminal L-phenylalanyl-L-alpha-aminoacyl-[protein] + tRNA(Phe)</text>
        <dbReference type="Rhea" id="RHEA:43632"/>
        <dbReference type="Rhea" id="RHEA-COMP:9668"/>
        <dbReference type="Rhea" id="RHEA-COMP:9699"/>
        <dbReference type="Rhea" id="RHEA-COMP:10636"/>
        <dbReference type="Rhea" id="RHEA-COMP:10637"/>
        <dbReference type="ChEBI" id="CHEBI:78442"/>
        <dbReference type="ChEBI" id="CHEBI:78531"/>
        <dbReference type="ChEBI" id="CHEBI:78597"/>
        <dbReference type="ChEBI" id="CHEBI:83561"/>
        <dbReference type="EC" id="2.3.2.6"/>
    </reaction>
</comment>
<comment type="similarity">
    <text evidence="4">Belongs to the L/F-transferase family.</text>
</comment>
<dbReference type="RefSeq" id="WP_230773051.1">
    <property type="nucleotide sequence ID" value="NZ_JAJNCT010000007.1"/>
</dbReference>
<dbReference type="GO" id="GO:0008914">
    <property type="term" value="F:leucyl-tRNA--protein transferase activity"/>
    <property type="evidence" value="ECO:0007669"/>
    <property type="project" value="UniProtKB-UniRule"/>
</dbReference>
<comment type="function">
    <text evidence="4">Functions in the N-end rule pathway of protein degradation where it conjugates Leu, Phe and, less efficiently, Met from aminoacyl-tRNAs to the N-termini of proteins containing an N-terminal arginine or lysine.</text>
</comment>
<dbReference type="EMBL" id="JAJNCT010000007">
    <property type="protein sequence ID" value="MCD2164966.1"/>
    <property type="molecule type" value="Genomic_DNA"/>
</dbReference>
<evidence type="ECO:0000256" key="2">
    <source>
        <dbReference type="ARBA" id="ARBA00022679"/>
    </source>
</evidence>
<evidence type="ECO:0000256" key="1">
    <source>
        <dbReference type="ARBA" id="ARBA00022490"/>
    </source>
</evidence>
<accession>A0AAW4XU69</accession>
<evidence type="ECO:0000313" key="5">
    <source>
        <dbReference type="EMBL" id="MCD2164966.1"/>
    </source>
</evidence>
<dbReference type="InterPro" id="IPR042203">
    <property type="entry name" value="Leu/Phe-tRNA_Trfase_C"/>
</dbReference>
<dbReference type="GO" id="GO:0030163">
    <property type="term" value="P:protein catabolic process"/>
    <property type="evidence" value="ECO:0007669"/>
    <property type="project" value="UniProtKB-UniRule"/>
</dbReference>
<dbReference type="PANTHER" id="PTHR30098:SF2">
    <property type="entry name" value="LEUCYL_PHENYLALANYL-TRNA--PROTEIN TRANSFERASE"/>
    <property type="match status" value="1"/>
</dbReference>
<comment type="subcellular location">
    <subcellularLocation>
        <location evidence="4">Cytoplasm</location>
    </subcellularLocation>
</comment>
<dbReference type="Proteomes" id="UP001199260">
    <property type="component" value="Unassembled WGS sequence"/>
</dbReference>
<proteinExistence type="inferred from homology"/>
<evidence type="ECO:0000256" key="3">
    <source>
        <dbReference type="ARBA" id="ARBA00023315"/>
    </source>
</evidence>
<dbReference type="Gene3D" id="3.40.630.70">
    <property type="entry name" value="Leucyl/phenylalanyl-tRNA-protein transferase, C-terminal domain"/>
    <property type="match status" value="1"/>
</dbReference>
<comment type="catalytic activity">
    <reaction evidence="4">
        <text>N-terminal L-lysyl-[protein] + L-leucyl-tRNA(Leu) = N-terminal L-leucyl-L-lysyl-[protein] + tRNA(Leu) + H(+)</text>
        <dbReference type="Rhea" id="RHEA:12340"/>
        <dbReference type="Rhea" id="RHEA-COMP:9613"/>
        <dbReference type="Rhea" id="RHEA-COMP:9622"/>
        <dbReference type="Rhea" id="RHEA-COMP:12670"/>
        <dbReference type="Rhea" id="RHEA-COMP:12671"/>
        <dbReference type="ChEBI" id="CHEBI:15378"/>
        <dbReference type="ChEBI" id="CHEBI:65249"/>
        <dbReference type="ChEBI" id="CHEBI:78442"/>
        <dbReference type="ChEBI" id="CHEBI:78494"/>
        <dbReference type="ChEBI" id="CHEBI:133043"/>
        <dbReference type="EC" id="2.3.2.6"/>
    </reaction>
</comment>
<evidence type="ECO:0000256" key="4">
    <source>
        <dbReference type="HAMAP-Rule" id="MF_00688"/>
    </source>
</evidence>
<protein>
    <recommendedName>
        <fullName evidence="4">Leucyl/phenylalanyl-tRNA--protein transferase</fullName>
        <ecNumber evidence="4">2.3.2.6</ecNumber>
    </recommendedName>
    <alternativeName>
        <fullName evidence="4">L/F-transferase</fullName>
    </alternativeName>
    <alternativeName>
        <fullName evidence="4">Leucyltransferase</fullName>
    </alternativeName>
    <alternativeName>
        <fullName evidence="4">Phenyalanyltransferase</fullName>
    </alternativeName>
</protein>
<keyword evidence="6" id="KW-1185">Reference proteome</keyword>
<dbReference type="HAMAP" id="MF_00688">
    <property type="entry name" value="Leu_Phe_trans"/>
    <property type="match status" value="1"/>
</dbReference>
<dbReference type="GO" id="GO:0005737">
    <property type="term" value="C:cytoplasm"/>
    <property type="evidence" value="ECO:0007669"/>
    <property type="project" value="UniProtKB-SubCell"/>
</dbReference>
<dbReference type="Gene3D" id="3.30.70.3550">
    <property type="entry name" value="Leucyl/phenylalanyl-tRNA-protein transferase, N-terminal domain"/>
    <property type="match status" value="1"/>
</dbReference>
<reference evidence="5 6" key="1">
    <citation type="submission" date="2021-11" db="EMBL/GenBank/DDBJ databases">
        <title>Genome sequence.</title>
        <authorList>
            <person name="Sun Q."/>
        </authorList>
    </citation>
    <scope>NUCLEOTIDE SEQUENCE [LARGE SCALE GENOMIC DNA]</scope>
    <source>
        <strain evidence="5 6">KCTC 12005</strain>
    </source>
</reference>
<comment type="caution">
    <text evidence="5">The sequence shown here is derived from an EMBL/GenBank/DDBJ whole genome shotgun (WGS) entry which is preliminary data.</text>
</comment>
<dbReference type="InterPro" id="IPR004616">
    <property type="entry name" value="Leu/Phe-tRNA_Trfase"/>
</dbReference>
<keyword evidence="3 4" id="KW-0012">Acyltransferase</keyword>
<dbReference type="EC" id="2.3.2.6" evidence="4"/>
<dbReference type="NCBIfam" id="TIGR00667">
    <property type="entry name" value="aat"/>
    <property type="match status" value="1"/>
</dbReference>
<dbReference type="PANTHER" id="PTHR30098">
    <property type="entry name" value="LEUCYL/PHENYLALANYL-TRNA--PROTEIN TRANSFERASE"/>
    <property type="match status" value="1"/>
</dbReference>
<name>A0AAW4XU69_9BURK</name>
<dbReference type="SUPFAM" id="SSF55729">
    <property type="entry name" value="Acyl-CoA N-acyltransferases (Nat)"/>
    <property type="match status" value="1"/>
</dbReference>